<dbReference type="Pfam" id="PF13306">
    <property type="entry name" value="LRR_5"/>
    <property type="match status" value="1"/>
</dbReference>
<reference evidence="2 4" key="1">
    <citation type="journal article" date="2022" name="bioRxiv">
        <title>Prophages regulate Shewanella fidelis 3313 motility and biofilm formation: implications for gut colonization dynamics in Ciona robusta.</title>
        <authorList>
            <person name="Natarajan O."/>
            <person name="Gibboney S.L."/>
            <person name="Young M.N."/>
            <person name="Lim S.J."/>
            <person name="Pluta N."/>
            <person name="Atkinson C.G."/>
            <person name="Leigh B.A."/>
            <person name="Liberti A."/>
            <person name="Kees E.D."/>
            <person name="Breitbart M."/>
            <person name="Gralnick J.A."/>
            <person name="Dishaw L.J."/>
        </authorList>
    </citation>
    <scope>NUCLEOTIDE SEQUENCE [LARGE SCALE GENOMIC DNA]</scope>
    <source>
        <strain evidence="2 4">JG4066</strain>
    </source>
</reference>
<gene>
    <name evidence="1" type="ORF">OS133_01905</name>
    <name evidence="2" type="ORF">OS134_15340</name>
</gene>
<proteinExistence type="predicted"/>
<dbReference type="InterPro" id="IPR032675">
    <property type="entry name" value="LRR_dom_sf"/>
</dbReference>
<evidence type="ECO:0000313" key="3">
    <source>
        <dbReference type="Proteomes" id="UP001259340"/>
    </source>
</evidence>
<sequence length="275" mass="29861">MIVSLSRLLIGAAVVMLLGLSSITESSAQITEITDITEPKAPTKGELIVSQPHILTLKDVSFDKEQGSIDAYKGKYQHIIIPDNFAGIAVTEISDYAFSDVEDIDEDAVPANQLISVVLPDTITYIGEGAFQRNALTKIAIPSAVTRIDYNAFAENALTQVDIPDSVVEIVEGAFRDNAIELLTLGKSVSIIEDYAFANNAINKLNLPSSLTEIGNEAFANNAITQVLISKNITYIGFDAFIGNPLIGRPIRHFGKKKPPRELTEEEWLEALGDL</sequence>
<keyword evidence="4" id="KW-1185">Reference proteome</keyword>
<dbReference type="EMBL" id="JAPMLD010000007">
    <property type="protein sequence ID" value="MDW4825443.1"/>
    <property type="molecule type" value="Genomic_DNA"/>
</dbReference>
<protein>
    <submittedName>
        <fullName evidence="1">Leucine-rich repeat domain-containing protein</fullName>
    </submittedName>
</protein>
<comment type="caution">
    <text evidence="1">The sequence shown here is derived from an EMBL/GenBank/DDBJ whole genome shotgun (WGS) entry which is preliminary data.</text>
</comment>
<accession>A0AAW8NIG1</accession>
<organism evidence="1 3">
    <name type="scientific">Shewanella fidelis</name>
    <dbReference type="NCBI Taxonomy" id="173509"/>
    <lineage>
        <taxon>Bacteria</taxon>
        <taxon>Pseudomonadati</taxon>
        <taxon>Pseudomonadota</taxon>
        <taxon>Gammaproteobacteria</taxon>
        <taxon>Alteromonadales</taxon>
        <taxon>Shewanellaceae</taxon>
        <taxon>Shewanella</taxon>
    </lineage>
</organism>
<dbReference type="InterPro" id="IPR026906">
    <property type="entry name" value="LRR_5"/>
</dbReference>
<dbReference type="Gene3D" id="3.80.10.10">
    <property type="entry name" value="Ribonuclease Inhibitor"/>
    <property type="match status" value="1"/>
</dbReference>
<evidence type="ECO:0000313" key="1">
    <source>
        <dbReference type="EMBL" id="MDR8522451.1"/>
    </source>
</evidence>
<dbReference type="InterPro" id="IPR053139">
    <property type="entry name" value="Surface_bspA-like"/>
</dbReference>
<reference evidence="1" key="2">
    <citation type="submission" date="2022-11" db="EMBL/GenBank/DDBJ databases">
        <title>Prophages regulate Shewanella fidelis motility and biofilm formation: implications for gut colonization dynamics in Ciona robusta.</title>
        <authorList>
            <person name="Natarajan O."/>
            <person name="Gibboney S.L."/>
            <person name="Young M.N."/>
            <person name="Lim S.J."/>
            <person name="Pluta N."/>
            <person name="Atkinson C.G.F."/>
            <person name="Leigh B.A."/>
            <person name="Liberti A."/>
            <person name="Kees E."/>
            <person name="Breitbart M."/>
            <person name="Gralnick J."/>
            <person name="Dishaw L.J."/>
        </authorList>
    </citation>
    <scope>NUCLEOTIDE SEQUENCE</scope>
    <source>
        <strain evidence="1">3313</strain>
    </source>
</reference>
<dbReference type="PANTHER" id="PTHR45661">
    <property type="entry name" value="SURFACE ANTIGEN"/>
    <property type="match status" value="1"/>
</dbReference>
<dbReference type="Proteomes" id="UP001271263">
    <property type="component" value="Unassembled WGS sequence"/>
</dbReference>
<evidence type="ECO:0000313" key="4">
    <source>
        <dbReference type="Proteomes" id="UP001271263"/>
    </source>
</evidence>
<dbReference type="AlphaFoldDB" id="A0AAW8NIG1"/>
<dbReference type="EMBL" id="JAPMLE010000001">
    <property type="protein sequence ID" value="MDR8522451.1"/>
    <property type="molecule type" value="Genomic_DNA"/>
</dbReference>
<dbReference type="PANTHER" id="PTHR45661:SF3">
    <property type="entry name" value="IG-LIKE DOMAIN-CONTAINING PROTEIN"/>
    <property type="match status" value="1"/>
</dbReference>
<name>A0AAW8NIG1_9GAMM</name>
<dbReference type="RefSeq" id="WP_310653805.1">
    <property type="nucleotide sequence ID" value="NZ_JAPMLA010000007.1"/>
</dbReference>
<dbReference type="Proteomes" id="UP001259340">
    <property type="component" value="Unassembled WGS sequence"/>
</dbReference>
<evidence type="ECO:0000313" key="2">
    <source>
        <dbReference type="EMBL" id="MDW4825443.1"/>
    </source>
</evidence>